<dbReference type="InterPro" id="IPR053233">
    <property type="entry name" value="ABRA-related"/>
</dbReference>
<feature type="compositionally biased region" description="Polar residues" evidence="2">
    <location>
        <begin position="540"/>
        <end position="551"/>
    </location>
</feature>
<name>A0A8X6YN36_9ARAC</name>
<evidence type="ECO:0000313" key="5">
    <source>
        <dbReference type="Proteomes" id="UP000886998"/>
    </source>
</evidence>
<evidence type="ECO:0000256" key="1">
    <source>
        <dbReference type="SAM" id="Coils"/>
    </source>
</evidence>
<feature type="region of interest" description="Disordered" evidence="2">
    <location>
        <begin position="1037"/>
        <end position="1058"/>
    </location>
</feature>
<dbReference type="InterPro" id="IPR001202">
    <property type="entry name" value="WW_dom"/>
</dbReference>
<dbReference type="CDD" id="cd00201">
    <property type="entry name" value="WW"/>
    <property type="match status" value="1"/>
</dbReference>
<feature type="region of interest" description="Disordered" evidence="2">
    <location>
        <begin position="209"/>
        <end position="266"/>
    </location>
</feature>
<sequence>MAKTEFLIEDPSLGYELNEDDILQYAKQIGIDLQNEKHLMWIAEEGLAANVPEPWLILSDEKGRIFYSNYATGEKSWYHPLDKEYAALVVQERRKLLHSPLSNCGFESKLSSLSDAPPLSSSGKTTPSSLKPASNSTFSERKIDTGHFENRRGTKLAPVRLNALKMPAPSAAPKSSGMSFMPKGASLSRNIRRINEEDQSANQIGGIRNRMTLPQEDFNEDLNSDDGSKYSYEETDDDMEKSYDDMNQSDGGSYFSPPHSTNDSPEALDINSLVQLGTKLPPRLDAAKKVPKLQVLNEDQPPSLSLRKAGQPSFLKPMQLSSKKKATPKKSKKVSDLSDHNDTEDDFDSKIAALNEEQRLRFESIQKEWAAMLDELEKQEKAKYDQMLNESSKKLEEEKSLIKKENNEKISELKKELMKTIEEEKSSGQINLDEIKKENQQKLLEEEQKFKQKLDSLTDTLKTEVEKMEQENVQKINEKKKQLDEENKKEIEEMKSLQQINIKKIEESHAAEIAVIKEAHKDKISELQNSLAKEEDKAKSSSNVDKSSTNELQSELAKIQGLLKEETEKYQQLLSELNKLKEDVALEKEVLLKLEEKSTSAQNYYEEIQEEVDKTESDLDLLRNEKSALISELNILKENINNGKSNLKEIMAASSPSKKANLVQKGMNTEVHPISNQSSQTITEVKDGSCQTKEVEISKMDRYSQTNAEKKADFLNVSCQVELLQPSTFTDKNETHQAQSDIVSANISKSLHNANASHMTVTKITENENINLDILVNKVLENALTDINNKIEARLKSIEEKLSSVQKESYSIPKRATNLDSTNKNIQTEVKSVSNVFHPAEYFNVNNNAVQNSSTLIKASIPSSNNCSCEIGDVNSCQIMQDVKNSIYRLNDILSTSYVPSLGNNVLSYNHPINNHSPSLQSFYSQYRQLQEKQRITELKHKLQNGSTSQQASNVTEGNYFNITRKESPQFNRALQSSPYAMNVSYDPISRARNLVLKEQARSWKQQQQFLSSSDMQGFLPIDRNFNTSISDNISPSTSSRISSGFSENSSTHQFPFLKFEPDPETEYNEWMARLKTLQDKIRNHRLI</sequence>
<dbReference type="InterPro" id="IPR036020">
    <property type="entry name" value="WW_dom_sf"/>
</dbReference>
<protein>
    <submittedName>
        <fullName evidence="4">Centrosomal protein of 164 kDa</fullName>
    </submittedName>
</protein>
<dbReference type="SUPFAM" id="SSF51045">
    <property type="entry name" value="WW domain"/>
    <property type="match status" value="1"/>
</dbReference>
<dbReference type="PANTHER" id="PTHR21715">
    <property type="entry name" value="RH04127P"/>
    <property type="match status" value="1"/>
</dbReference>
<feature type="region of interest" description="Disordered" evidence="2">
    <location>
        <begin position="292"/>
        <end position="349"/>
    </location>
</feature>
<evidence type="ECO:0000259" key="3">
    <source>
        <dbReference type="PROSITE" id="PS50020"/>
    </source>
</evidence>
<feature type="region of interest" description="Disordered" evidence="2">
    <location>
        <begin position="527"/>
        <end position="551"/>
    </location>
</feature>
<organism evidence="4 5">
    <name type="scientific">Trichonephila inaurata madagascariensis</name>
    <dbReference type="NCBI Taxonomy" id="2747483"/>
    <lineage>
        <taxon>Eukaryota</taxon>
        <taxon>Metazoa</taxon>
        <taxon>Ecdysozoa</taxon>
        <taxon>Arthropoda</taxon>
        <taxon>Chelicerata</taxon>
        <taxon>Arachnida</taxon>
        <taxon>Araneae</taxon>
        <taxon>Araneomorphae</taxon>
        <taxon>Entelegynae</taxon>
        <taxon>Araneoidea</taxon>
        <taxon>Nephilidae</taxon>
        <taxon>Trichonephila</taxon>
        <taxon>Trichonephila inaurata</taxon>
    </lineage>
</organism>
<comment type="caution">
    <text evidence="4">The sequence shown here is derived from an EMBL/GenBank/DDBJ whole genome shotgun (WGS) entry which is preliminary data.</text>
</comment>
<keyword evidence="5" id="KW-1185">Reference proteome</keyword>
<evidence type="ECO:0000313" key="4">
    <source>
        <dbReference type="EMBL" id="GFY73843.1"/>
    </source>
</evidence>
<proteinExistence type="predicted"/>
<feature type="region of interest" description="Disordered" evidence="2">
    <location>
        <begin position="112"/>
        <end position="149"/>
    </location>
</feature>
<feature type="compositionally biased region" description="Basic residues" evidence="2">
    <location>
        <begin position="322"/>
        <end position="332"/>
    </location>
</feature>
<accession>A0A8X6YN36</accession>
<keyword evidence="1" id="KW-0175">Coiled coil</keyword>
<dbReference type="OrthoDB" id="6344460at2759"/>
<feature type="compositionally biased region" description="Low complexity" evidence="2">
    <location>
        <begin position="112"/>
        <end position="122"/>
    </location>
</feature>
<feature type="compositionally biased region" description="Basic and acidic residues" evidence="2">
    <location>
        <begin position="139"/>
        <end position="149"/>
    </location>
</feature>
<reference evidence="4" key="1">
    <citation type="submission" date="2020-08" db="EMBL/GenBank/DDBJ databases">
        <title>Multicomponent nature underlies the extraordinary mechanical properties of spider dragline silk.</title>
        <authorList>
            <person name="Kono N."/>
            <person name="Nakamura H."/>
            <person name="Mori M."/>
            <person name="Yoshida Y."/>
            <person name="Ohtoshi R."/>
            <person name="Malay A.D."/>
            <person name="Moran D.A.P."/>
            <person name="Tomita M."/>
            <person name="Numata K."/>
            <person name="Arakawa K."/>
        </authorList>
    </citation>
    <scope>NUCLEOTIDE SEQUENCE</scope>
</reference>
<feature type="compositionally biased region" description="Polar residues" evidence="2">
    <location>
        <begin position="123"/>
        <end position="138"/>
    </location>
</feature>
<evidence type="ECO:0000256" key="2">
    <source>
        <dbReference type="SAM" id="MobiDB-lite"/>
    </source>
</evidence>
<feature type="compositionally biased region" description="Low complexity" evidence="2">
    <location>
        <begin position="1037"/>
        <end position="1047"/>
    </location>
</feature>
<dbReference type="PANTHER" id="PTHR21715:SF0">
    <property type="entry name" value="RH04127P"/>
    <property type="match status" value="1"/>
</dbReference>
<dbReference type="EMBL" id="BMAV01020400">
    <property type="protein sequence ID" value="GFY73843.1"/>
    <property type="molecule type" value="Genomic_DNA"/>
</dbReference>
<dbReference type="Gene3D" id="3.30.1470.10">
    <property type="entry name" value="Photosystem I PsaD, reaction center subunit II"/>
    <property type="match status" value="1"/>
</dbReference>
<feature type="coiled-coil region" evidence="1">
    <location>
        <begin position="781"/>
        <end position="808"/>
    </location>
</feature>
<feature type="domain" description="WW" evidence="3">
    <location>
        <begin position="49"/>
        <end position="82"/>
    </location>
</feature>
<dbReference type="Proteomes" id="UP000886998">
    <property type="component" value="Unassembled WGS sequence"/>
</dbReference>
<gene>
    <name evidence="4" type="primary">CEP164</name>
    <name evidence="4" type="ORF">TNIN_276961</name>
</gene>
<dbReference type="PROSITE" id="PS50020">
    <property type="entry name" value="WW_DOMAIN_2"/>
    <property type="match status" value="1"/>
</dbReference>
<dbReference type="AlphaFoldDB" id="A0A8X6YN36"/>
<dbReference type="SMART" id="SM00456">
    <property type="entry name" value="WW"/>
    <property type="match status" value="1"/>
</dbReference>